<name>A0ABQ3NUV6_STRVG</name>
<gene>
    <name evidence="6" type="ORF">Scinn_60190</name>
</gene>
<evidence type="ECO:0000256" key="3">
    <source>
        <dbReference type="ARBA" id="ARBA00022801"/>
    </source>
</evidence>
<evidence type="ECO:0000313" key="6">
    <source>
        <dbReference type="EMBL" id="GHI16556.1"/>
    </source>
</evidence>
<evidence type="ECO:0000256" key="5">
    <source>
        <dbReference type="ARBA" id="ARBA00024029"/>
    </source>
</evidence>
<dbReference type="PANTHER" id="PTHR35005:SF1">
    <property type="entry name" value="2-AMINO-5-FORMYLAMINO-6-RIBOSYLAMINOPYRIMIDIN-4(3H)-ONE 5'-MONOPHOSPHATE DEFORMYLASE"/>
    <property type="match status" value="1"/>
</dbReference>
<dbReference type="EMBL" id="BNDV01000016">
    <property type="protein sequence ID" value="GHI16556.1"/>
    <property type="molecule type" value="Genomic_DNA"/>
</dbReference>
<dbReference type="InterPro" id="IPR024087">
    <property type="entry name" value="Creatininase-like_sf"/>
</dbReference>
<comment type="similarity">
    <text evidence="5">Belongs to the creatininase superfamily.</text>
</comment>
<sequence length="237" mass="24922">MHLLPTTTSSDVQEEQPSLAILPVGSFEQHGRYLPLITDTAIACIISQEIASTYSVHLLPPITMSCSHEHAAFPGTVSISAKTLYAMADDIRASLARSGIHKLVIVNGHGGNYVLSNIVQEANVDGPAVSLFPLGADWDRARGHGGLVSDRHADMHAGEIETSILLHAAPELVRDGFADTDHDGGSRPFLLVQGMSAYTETGVIGFPSHATAAKGKAVLASLADSFAGHLEILGLSD</sequence>
<comment type="caution">
    <text evidence="6">The sequence shown here is derived from an EMBL/GenBank/DDBJ whole genome shotgun (WGS) entry which is preliminary data.</text>
</comment>
<evidence type="ECO:0000256" key="1">
    <source>
        <dbReference type="ARBA" id="ARBA00001947"/>
    </source>
</evidence>
<keyword evidence="4" id="KW-0862">Zinc</keyword>
<dbReference type="PANTHER" id="PTHR35005">
    <property type="entry name" value="3-DEHYDRO-SCYLLO-INOSOSE HYDROLASE"/>
    <property type="match status" value="1"/>
</dbReference>
<dbReference type="Proteomes" id="UP000660554">
    <property type="component" value="Unassembled WGS sequence"/>
</dbReference>
<protein>
    <submittedName>
        <fullName evidence="6">Creatinine amidohydrolase</fullName>
    </submittedName>
</protein>
<reference evidence="7" key="1">
    <citation type="submission" date="2020-09" db="EMBL/GenBank/DDBJ databases">
        <title>Whole genome shotgun sequence of Streptomyces cinnamonensis NBRC 15873.</title>
        <authorList>
            <person name="Komaki H."/>
            <person name="Tamura T."/>
        </authorList>
    </citation>
    <scope>NUCLEOTIDE SEQUENCE [LARGE SCALE GENOMIC DNA]</scope>
    <source>
        <strain evidence="7">NBRC 15873</strain>
    </source>
</reference>
<dbReference type="Gene3D" id="3.40.50.10310">
    <property type="entry name" value="Creatininase"/>
    <property type="match status" value="1"/>
</dbReference>
<proteinExistence type="inferred from homology"/>
<accession>A0ABQ3NUV6</accession>
<keyword evidence="2" id="KW-0479">Metal-binding</keyword>
<evidence type="ECO:0000256" key="2">
    <source>
        <dbReference type="ARBA" id="ARBA00022723"/>
    </source>
</evidence>
<keyword evidence="7" id="KW-1185">Reference proteome</keyword>
<dbReference type="RefSeq" id="WP_191868986.1">
    <property type="nucleotide sequence ID" value="NZ_BMRU01000009.1"/>
</dbReference>
<dbReference type="SUPFAM" id="SSF102215">
    <property type="entry name" value="Creatininase"/>
    <property type="match status" value="1"/>
</dbReference>
<evidence type="ECO:0000313" key="7">
    <source>
        <dbReference type="Proteomes" id="UP000660554"/>
    </source>
</evidence>
<comment type="cofactor">
    <cofactor evidence="1">
        <name>Zn(2+)</name>
        <dbReference type="ChEBI" id="CHEBI:29105"/>
    </cofactor>
</comment>
<keyword evidence="3" id="KW-0378">Hydrolase</keyword>
<organism evidence="6 7">
    <name type="scientific">Streptomyces virginiae</name>
    <name type="common">Streptomyces cinnamonensis</name>
    <dbReference type="NCBI Taxonomy" id="1961"/>
    <lineage>
        <taxon>Bacteria</taxon>
        <taxon>Bacillati</taxon>
        <taxon>Actinomycetota</taxon>
        <taxon>Actinomycetes</taxon>
        <taxon>Kitasatosporales</taxon>
        <taxon>Streptomycetaceae</taxon>
        <taxon>Streptomyces</taxon>
    </lineage>
</organism>
<evidence type="ECO:0000256" key="4">
    <source>
        <dbReference type="ARBA" id="ARBA00022833"/>
    </source>
</evidence>
<dbReference type="Pfam" id="PF02633">
    <property type="entry name" value="Creatininase"/>
    <property type="match status" value="1"/>
</dbReference>
<dbReference type="GeneID" id="86955501"/>
<dbReference type="InterPro" id="IPR003785">
    <property type="entry name" value="Creatininase/forma_Hydrolase"/>
</dbReference>